<dbReference type="PANTHER" id="PTHR31451">
    <property type="match status" value="1"/>
</dbReference>
<comment type="subcellular location">
    <subcellularLocation>
        <location evidence="2">Secreted</location>
    </subcellularLocation>
</comment>
<evidence type="ECO:0000259" key="9">
    <source>
        <dbReference type="Pfam" id="PF26410"/>
    </source>
</evidence>
<evidence type="ECO:0000256" key="8">
    <source>
        <dbReference type="ARBA" id="ARBA00023295"/>
    </source>
</evidence>
<evidence type="ECO:0000256" key="5">
    <source>
        <dbReference type="ARBA" id="ARBA00022525"/>
    </source>
</evidence>
<dbReference type="EC" id="3.2.1.78" evidence="4"/>
<comment type="caution">
    <text evidence="10">The sequence shown here is derived from an EMBL/GenBank/DDBJ whole genome shotgun (WGS) entry which is preliminary data.</text>
</comment>
<proteinExistence type="inferred from homology"/>
<keyword evidence="6" id="KW-0732">Signal</keyword>
<evidence type="ECO:0000256" key="6">
    <source>
        <dbReference type="ARBA" id="ARBA00022729"/>
    </source>
</evidence>
<feature type="domain" description="Glycoside hydrolase family 5" evidence="9">
    <location>
        <begin position="301"/>
        <end position="405"/>
    </location>
</feature>
<keyword evidence="7" id="KW-0378">Hydrolase</keyword>
<reference evidence="10 11" key="1">
    <citation type="journal article" date="2024" name="Nat. Commun.">
        <title>Phylogenomics reveals the evolutionary origins of lichenization in chlorophyte algae.</title>
        <authorList>
            <person name="Puginier C."/>
            <person name="Libourel C."/>
            <person name="Otte J."/>
            <person name="Skaloud P."/>
            <person name="Haon M."/>
            <person name="Grisel S."/>
            <person name="Petersen M."/>
            <person name="Berrin J.G."/>
            <person name="Delaux P.M."/>
            <person name="Dal Grande F."/>
            <person name="Keller J."/>
        </authorList>
    </citation>
    <scope>NUCLEOTIDE SEQUENCE [LARGE SCALE GENOMIC DNA]</scope>
    <source>
        <strain evidence="10 11">SAG 245.80</strain>
    </source>
</reference>
<name>A0AAW1QJH6_9CHLO</name>
<evidence type="ECO:0000256" key="3">
    <source>
        <dbReference type="ARBA" id="ARBA00005641"/>
    </source>
</evidence>
<dbReference type="EMBL" id="JALJOU010000099">
    <property type="protein sequence ID" value="KAK9821607.1"/>
    <property type="molecule type" value="Genomic_DNA"/>
</dbReference>
<dbReference type="PANTHER" id="PTHR31451:SF39">
    <property type="entry name" value="MANNAN ENDO-1,4-BETA-MANNOSIDASE 1"/>
    <property type="match status" value="1"/>
</dbReference>
<keyword evidence="11" id="KW-1185">Reference proteome</keyword>
<sequence>MVALVLCTAARESAGQTELNVQLTRVTPEFSGFIRVQGGRFVDAACSVFPVVGLNAWDLMESGAGILPHGGALQSGAFLDGVQYTMQAAAAAGLTVVRAFGHGHDLENHLILQPASGVYNETAFRGLDYILHQANLNGIRVLFTLADNWKTQDSKTNFVRWAGETNLDAFWWSPTVMELYKRHIDVMTSRVNTYNGRRYKDDPALFGWDLINEPRCNCFPEILPPQSEWQTLEASCNVSCADALSGWVWEMGEYLKGADPNHLVTVGSEGFWASRAWQAFLYNPGNFGTPTQLSWAALTGQNFTAQHNSPHIDFCAAHLWPDRWLPLLGWNTAFFNAWVDGHAADCALLGKPFVLEEFGKNVTVPVTPAGIAAERDPAFQTTYAKLLASLASNGTFQGALFWKWALSPPADPTDGLEVGMRDSTFLSYIAPSARAALDTARRASVPGCQPVSPVVKPVPMVPGGATPAAVGAYLPPENATGNLPIQTNSFQTTAGNGSFKASAGTEAAGEAALSATPAAAPAASGVLQAQPVGSAGAGALVSGG</sequence>
<dbReference type="GO" id="GO:0005576">
    <property type="term" value="C:extracellular region"/>
    <property type="evidence" value="ECO:0007669"/>
    <property type="project" value="UniProtKB-SubCell"/>
</dbReference>
<comment type="similarity">
    <text evidence="3">Belongs to the glycosyl hydrolase 5 (cellulase A) family.</text>
</comment>
<dbReference type="GO" id="GO:0016985">
    <property type="term" value="F:mannan endo-1,4-beta-mannosidase activity"/>
    <property type="evidence" value="ECO:0007669"/>
    <property type="project" value="UniProtKB-EC"/>
</dbReference>
<dbReference type="InterPro" id="IPR001547">
    <property type="entry name" value="Glyco_hydro_5"/>
</dbReference>
<feature type="domain" description="Glycoside hydrolase family 5" evidence="9">
    <location>
        <begin position="32"/>
        <end position="280"/>
    </location>
</feature>
<comment type="catalytic activity">
    <reaction evidence="1">
        <text>Random hydrolysis of (1-&gt;4)-beta-D-mannosidic linkages in mannans, galactomannans and glucomannans.</text>
        <dbReference type="EC" id="3.2.1.78"/>
    </reaction>
</comment>
<accession>A0AAW1QJH6</accession>
<dbReference type="Pfam" id="PF26410">
    <property type="entry name" value="GH5_mannosidase"/>
    <property type="match status" value="2"/>
</dbReference>
<dbReference type="Proteomes" id="UP001445335">
    <property type="component" value="Unassembled WGS sequence"/>
</dbReference>
<evidence type="ECO:0000256" key="1">
    <source>
        <dbReference type="ARBA" id="ARBA00001678"/>
    </source>
</evidence>
<dbReference type="SUPFAM" id="SSF51445">
    <property type="entry name" value="(Trans)glycosidases"/>
    <property type="match status" value="1"/>
</dbReference>
<organism evidence="10 11">
    <name type="scientific">Elliptochloris bilobata</name>
    <dbReference type="NCBI Taxonomy" id="381761"/>
    <lineage>
        <taxon>Eukaryota</taxon>
        <taxon>Viridiplantae</taxon>
        <taxon>Chlorophyta</taxon>
        <taxon>core chlorophytes</taxon>
        <taxon>Trebouxiophyceae</taxon>
        <taxon>Trebouxiophyceae incertae sedis</taxon>
        <taxon>Elliptochloris clade</taxon>
        <taxon>Elliptochloris</taxon>
    </lineage>
</organism>
<keyword evidence="5" id="KW-0964">Secreted</keyword>
<evidence type="ECO:0000256" key="7">
    <source>
        <dbReference type="ARBA" id="ARBA00022801"/>
    </source>
</evidence>
<evidence type="ECO:0000256" key="2">
    <source>
        <dbReference type="ARBA" id="ARBA00004613"/>
    </source>
</evidence>
<dbReference type="AlphaFoldDB" id="A0AAW1QJH6"/>
<dbReference type="InterPro" id="IPR045053">
    <property type="entry name" value="MAN-like"/>
</dbReference>
<evidence type="ECO:0000313" key="11">
    <source>
        <dbReference type="Proteomes" id="UP001445335"/>
    </source>
</evidence>
<keyword evidence="8" id="KW-0326">Glycosidase</keyword>
<evidence type="ECO:0000256" key="4">
    <source>
        <dbReference type="ARBA" id="ARBA00012706"/>
    </source>
</evidence>
<evidence type="ECO:0000313" key="10">
    <source>
        <dbReference type="EMBL" id="KAK9821607.1"/>
    </source>
</evidence>
<dbReference type="InterPro" id="IPR017853">
    <property type="entry name" value="GH"/>
</dbReference>
<dbReference type="Gene3D" id="3.20.20.80">
    <property type="entry name" value="Glycosidases"/>
    <property type="match status" value="1"/>
</dbReference>
<gene>
    <name evidence="10" type="ORF">WJX81_006064</name>
</gene>
<protein>
    <recommendedName>
        <fullName evidence="4">mannan endo-1,4-beta-mannosidase</fullName>
        <ecNumber evidence="4">3.2.1.78</ecNumber>
    </recommendedName>
</protein>